<name>Q2VNK5_METAI</name>
<evidence type="ECO:0000256" key="1">
    <source>
        <dbReference type="SAM" id="MobiDB-lite"/>
    </source>
</evidence>
<accession>Q2VNK5</accession>
<feature type="region of interest" description="Disordered" evidence="1">
    <location>
        <begin position="213"/>
        <end position="253"/>
    </location>
</feature>
<reference evidence="2" key="1">
    <citation type="submission" date="2005-06" db="EMBL/GenBank/DDBJ databases">
        <title>First Genome Data from Uncultured Upland Soil Cluster a Methanotrophs Provide Further Evidence for a Close Phylogenetic Relationship to Methylocapsa acidiphila B2 and High-Affinity Methanotrophy Based on pMMO.</title>
        <authorList>
            <person name="Ricke P."/>
            <person name="Kube M."/>
            <person name="Nakagawa S."/>
            <person name="Erkel C."/>
            <person name="Reinhardt R."/>
            <person name="Liesack W."/>
        </authorList>
    </citation>
    <scope>NUCLEOTIDE SEQUENCE</scope>
</reference>
<sequence>MAERHQPGELAFGEDALPAAIDSLDPAQSIDVDALRRRNRARSERRKSRRQALRIRQKAVEGENHAILVDRIELEALPHRFEQRIRRSGDRVIPPPLLGPFSVRFSRSQAENRRGYGEAARLQPIESHLDPPRQYIASHPEHEIRAKEPDQDDRQAEGESQIIEQMDIGVGDFLGVIGVGLSPLELGFGRLVGISDDERLAARVGRRRRLHIGEAGEGRDQEDREKKRTNRENLRQRAAAPRSARPSIGGSVA</sequence>
<proteinExistence type="predicted"/>
<feature type="compositionally biased region" description="Low complexity" evidence="1">
    <location>
        <begin position="236"/>
        <end position="247"/>
    </location>
</feature>
<dbReference type="AlphaFoldDB" id="Q2VNK5"/>
<organism evidence="2">
    <name type="scientific">Methylocapsa acidiphila</name>
    <dbReference type="NCBI Taxonomy" id="133552"/>
    <lineage>
        <taxon>Bacteria</taxon>
        <taxon>Pseudomonadati</taxon>
        <taxon>Pseudomonadota</taxon>
        <taxon>Alphaproteobacteria</taxon>
        <taxon>Hyphomicrobiales</taxon>
        <taxon>Beijerinckiaceae</taxon>
        <taxon>Methylocapsa</taxon>
    </lineage>
</organism>
<evidence type="ECO:0000313" key="2">
    <source>
        <dbReference type="EMBL" id="CAJ01627.1"/>
    </source>
</evidence>
<dbReference type="EMBL" id="CT005238">
    <property type="protein sequence ID" value="CAJ01627.1"/>
    <property type="molecule type" value="Genomic_DNA"/>
</dbReference>
<feature type="compositionally biased region" description="Basic and acidic residues" evidence="1">
    <location>
        <begin position="213"/>
        <end position="235"/>
    </location>
</feature>
<gene>
    <name evidence="2" type="ORF">orf76</name>
</gene>
<protein>
    <submittedName>
        <fullName evidence="2">Uncharacterized protein</fullName>
    </submittedName>
</protein>